<keyword evidence="5 10" id="KW-0963">Cytoplasm</keyword>
<dbReference type="FunFam" id="3.60.20.10:FF:000006">
    <property type="entry name" value="Glutamine--fructose-6-phosphate aminotransferase [isomerizing]"/>
    <property type="match status" value="1"/>
</dbReference>
<dbReference type="Proteomes" id="UP000192907">
    <property type="component" value="Unassembled WGS sequence"/>
</dbReference>
<dbReference type="RefSeq" id="WP_132323667.1">
    <property type="nucleotide sequence ID" value="NZ_FWZT01000023.1"/>
</dbReference>
<dbReference type="PANTHER" id="PTHR10937:SF0">
    <property type="entry name" value="GLUTAMINE--FRUCTOSE-6-PHOSPHATE TRANSAMINASE (ISOMERIZING)"/>
    <property type="match status" value="1"/>
</dbReference>
<comment type="subcellular location">
    <subcellularLocation>
        <location evidence="2 10">Cytoplasm</location>
    </subcellularLocation>
</comment>
<evidence type="ECO:0000256" key="4">
    <source>
        <dbReference type="ARBA" id="ARBA00016090"/>
    </source>
</evidence>
<dbReference type="PROSITE" id="PS51278">
    <property type="entry name" value="GATASE_TYPE_2"/>
    <property type="match status" value="1"/>
</dbReference>
<dbReference type="PANTHER" id="PTHR10937">
    <property type="entry name" value="GLUCOSAMINE--FRUCTOSE-6-PHOSPHATE AMINOTRANSFERASE, ISOMERIZING"/>
    <property type="match status" value="1"/>
</dbReference>
<feature type="domain" description="SIS" evidence="12">
    <location>
        <begin position="458"/>
        <end position="600"/>
    </location>
</feature>
<feature type="active site" description="For Fru-6P isomerization activity" evidence="10">
    <location>
        <position position="605"/>
    </location>
</feature>
<feature type="initiator methionine" description="Removed" evidence="10">
    <location>
        <position position="1"/>
    </location>
</feature>
<dbReference type="FunFam" id="3.40.50.10490:FF:000002">
    <property type="entry name" value="Glutamine--fructose-6-phosphate aminotransferase [isomerizing]"/>
    <property type="match status" value="1"/>
</dbReference>
<dbReference type="Pfam" id="PF01380">
    <property type="entry name" value="SIS"/>
    <property type="match status" value="2"/>
</dbReference>
<dbReference type="GO" id="GO:0004360">
    <property type="term" value="F:glutamine-fructose-6-phosphate transaminase (isomerizing) activity"/>
    <property type="evidence" value="ECO:0007669"/>
    <property type="project" value="UniProtKB-UniRule"/>
</dbReference>
<dbReference type="GO" id="GO:0006047">
    <property type="term" value="P:UDP-N-acetylglucosamine metabolic process"/>
    <property type="evidence" value="ECO:0007669"/>
    <property type="project" value="TreeGrafter"/>
</dbReference>
<evidence type="ECO:0000256" key="2">
    <source>
        <dbReference type="ARBA" id="ARBA00004496"/>
    </source>
</evidence>
<comment type="catalytic activity">
    <reaction evidence="1 10">
        <text>D-fructose 6-phosphate + L-glutamine = D-glucosamine 6-phosphate + L-glutamate</text>
        <dbReference type="Rhea" id="RHEA:13237"/>
        <dbReference type="ChEBI" id="CHEBI:29985"/>
        <dbReference type="ChEBI" id="CHEBI:58359"/>
        <dbReference type="ChEBI" id="CHEBI:58725"/>
        <dbReference type="ChEBI" id="CHEBI:61527"/>
        <dbReference type="EC" id="2.6.1.16"/>
    </reaction>
</comment>
<dbReference type="GO" id="GO:0006002">
    <property type="term" value="P:fructose 6-phosphate metabolic process"/>
    <property type="evidence" value="ECO:0007669"/>
    <property type="project" value="TreeGrafter"/>
</dbReference>
<dbReference type="AlphaFoldDB" id="A0A1Y6CPU1"/>
<dbReference type="NCBIfam" id="NF001484">
    <property type="entry name" value="PRK00331.1"/>
    <property type="match status" value="1"/>
</dbReference>
<dbReference type="Gene3D" id="3.40.50.10490">
    <property type="entry name" value="Glucose-6-phosphate isomerase like protein, domain 1"/>
    <property type="match status" value="2"/>
</dbReference>
<dbReference type="EMBL" id="FWZT01000023">
    <property type="protein sequence ID" value="SMF66784.1"/>
    <property type="molecule type" value="Genomic_DNA"/>
</dbReference>
<dbReference type="NCBIfam" id="TIGR01135">
    <property type="entry name" value="glmS"/>
    <property type="match status" value="1"/>
</dbReference>
<keyword evidence="14" id="KW-1185">Reference proteome</keyword>
<dbReference type="GO" id="GO:0097367">
    <property type="term" value="F:carbohydrate derivative binding"/>
    <property type="evidence" value="ECO:0007669"/>
    <property type="project" value="InterPro"/>
</dbReference>
<evidence type="ECO:0000256" key="5">
    <source>
        <dbReference type="ARBA" id="ARBA00022490"/>
    </source>
</evidence>
<dbReference type="InterPro" id="IPR005855">
    <property type="entry name" value="GFAT"/>
</dbReference>
<dbReference type="Gene3D" id="3.60.20.10">
    <property type="entry name" value="Glutamine Phosphoribosylpyrophosphate, subunit 1, domain 1"/>
    <property type="match status" value="1"/>
</dbReference>
<dbReference type="GO" id="GO:0005829">
    <property type="term" value="C:cytosol"/>
    <property type="evidence" value="ECO:0007669"/>
    <property type="project" value="TreeGrafter"/>
</dbReference>
<dbReference type="CDD" id="cd05008">
    <property type="entry name" value="SIS_GlmS_GlmD_1"/>
    <property type="match status" value="1"/>
</dbReference>
<dbReference type="InterPro" id="IPR046348">
    <property type="entry name" value="SIS_dom_sf"/>
</dbReference>
<dbReference type="PROSITE" id="PS51464">
    <property type="entry name" value="SIS"/>
    <property type="match status" value="2"/>
</dbReference>
<keyword evidence="7 10" id="KW-0808">Transferase</keyword>
<dbReference type="OrthoDB" id="5287359at2"/>
<comment type="subunit">
    <text evidence="10">Homodimer.</text>
</comment>
<organism evidence="13 14">
    <name type="scientific">Pseudobacteriovorax antillogorgiicola</name>
    <dbReference type="NCBI Taxonomy" id="1513793"/>
    <lineage>
        <taxon>Bacteria</taxon>
        <taxon>Pseudomonadati</taxon>
        <taxon>Bdellovibrionota</taxon>
        <taxon>Oligoflexia</taxon>
        <taxon>Oligoflexales</taxon>
        <taxon>Pseudobacteriovoracaceae</taxon>
        <taxon>Pseudobacteriovorax</taxon>
    </lineage>
</organism>
<evidence type="ECO:0000256" key="9">
    <source>
        <dbReference type="ARBA" id="ARBA00022962"/>
    </source>
</evidence>
<evidence type="ECO:0000256" key="7">
    <source>
        <dbReference type="ARBA" id="ARBA00022679"/>
    </source>
</evidence>
<reference evidence="14" key="1">
    <citation type="submission" date="2017-04" db="EMBL/GenBank/DDBJ databases">
        <authorList>
            <person name="Varghese N."/>
            <person name="Submissions S."/>
        </authorList>
    </citation>
    <scope>NUCLEOTIDE SEQUENCE [LARGE SCALE GENOMIC DNA]</scope>
    <source>
        <strain evidence="14">RKEM611</strain>
    </source>
</reference>
<sequence>MCGIVGYVGPRNAVQLVFDGLKKLEYRGYDSAGIAAIKNGQVYLEKEKGKLVNLGAKLDQLPSESQLAVGHTRWATHGGPSQVNAHPHQSEGVTIVHNGIIENYDTLKSELKAQGVEFNSDTDTEVIAHVLSQEYAKDSSPQKALLRGIARLNGAYALGVLFSGQADTIFLAKEGSPLVIGVGQDENYFGSDITTFAEVAKQAIFLNDGECASISAKEVRLWDFSGAELKHHYTSINWTPGSAEKHGYRHYMLKEIHEQPSVISHSIEHFLKDGKLNEEALGITKLDLDKIQDINIVACGTAFIAGLLGKYFIEPLTGLPVNVDLASEFRYRNPHMLDEGRTLVIAVSQSGETADTLASLKHAKEAGCQIFSVCNVEYSSIDRISDSTLLMNAGPEIGVASTKAFTSQILCLYLWANAFAKQIGKLSPEQENQMTQELHSLPVHIDLAMNSEDKVKTIINDYYESPNFLYIGRGPSYPIALEGALKLKEISYIHAEGYASGELKHGPIALVDRHMPIVAIAPQDEYHDKSISNIEEVRAREGMVIGIGHDKDDKLQAVCNDVIPCPQVNNPAFQAILSSIPIQFLAYHIAVKRGTDVDQPRNLAKSVTVE</sequence>
<keyword evidence="9" id="KW-0315">Glutamine amidotransferase</keyword>
<protein>
    <recommendedName>
        <fullName evidence="4 10">Glutamine--fructose-6-phosphate aminotransferase [isomerizing]</fullName>
        <ecNumber evidence="3 10">2.6.1.16</ecNumber>
    </recommendedName>
    <alternativeName>
        <fullName evidence="10">D-fructose-6-phosphate amidotransferase</fullName>
    </alternativeName>
    <alternativeName>
        <fullName evidence="10">GFAT</fullName>
    </alternativeName>
    <alternativeName>
        <fullName evidence="10">Glucosamine-6-phosphate synthase</fullName>
    </alternativeName>
    <alternativeName>
        <fullName evidence="10">Hexosephosphate aminotransferase</fullName>
    </alternativeName>
    <alternativeName>
        <fullName evidence="10">L-glutamine--D-fructose-6-phosphate amidotransferase</fullName>
    </alternativeName>
</protein>
<dbReference type="InterPro" id="IPR001347">
    <property type="entry name" value="SIS_dom"/>
</dbReference>
<dbReference type="CDD" id="cd05009">
    <property type="entry name" value="SIS_GlmS_GlmD_2"/>
    <property type="match status" value="1"/>
</dbReference>
<keyword evidence="8" id="KW-0677">Repeat</keyword>
<feature type="domain" description="Glutamine amidotransferase type-2" evidence="11">
    <location>
        <begin position="2"/>
        <end position="217"/>
    </location>
</feature>
<dbReference type="GO" id="GO:0046349">
    <property type="term" value="P:amino sugar biosynthetic process"/>
    <property type="evidence" value="ECO:0007669"/>
    <property type="project" value="UniProtKB-ARBA"/>
</dbReference>
<proteinExistence type="inferred from homology"/>
<dbReference type="EC" id="2.6.1.16" evidence="3 10"/>
<feature type="domain" description="SIS" evidence="12">
    <location>
        <begin position="284"/>
        <end position="425"/>
    </location>
</feature>
<dbReference type="SUPFAM" id="SSF56235">
    <property type="entry name" value="N-terminal nucleophile aminohydrolases (Ntn hydrolases)"/>
    <property type="match status" value="1"/>
</dbReference>
<dbReference type="CDD" id="cd00714">
    <property type="entry name" value="GFAT"/>
    <property type="match status" value="1"/>
</dbReference>
<feature type="active site" description="Nucleophile; for GATase activity" evidence="10">
    <location>
        <position position="2"/>
    </location>
</feature>
<keyword evidence="6 10" id="KW-0032">Aminotransferase</keyword>
<dbReference type="STRING" id="1513793.SAMN06296036_12368"/>
<comment type="function">
    <text evidence="10">Catalyzes the first step in hexosamine metabolism, converting fructose-6P into glucosamine-6P using glutamine as a nitrogen source.</text>
</comment>
<dbReference type="GO" id="GO:0006487">
    <property type="term" value="P:protein N-linked glycosylation"/>
    <property type="evidence" value="ECO:0007669"/>
    <property type="project" value="TreeGrafter"/>
</dbReference>
<dbReference type="SUPFAM" id="SSF53697">
    <property type="entry name" value="SIS domain"/>
    <property type="match status" value="1"/>
</dbReference>
<evidence type="ECO:0000256" key="1">
    <source>
        <dbReference type="ARBA" id="ARBA00001031"/>
    </source>
</evidence>
<gene>
    <name evidence="10" type="primary">glmS</name>
    <name evidence="13" type="ORF">SAMN06296036_12368</name>
</gene>
<name>A0A1Y6CPU1_9BACT</name>
<evidence type="ECO:0000256" key="8">
    <source>
        <dbReference type="ARBA" id="ARBA00022737"/>
    </source>
</evidence>
<accession>A0A1Y6CPU1</accession>
<evidence type="ECO:0000256" key="6">
    <source>
        <dbReference type="ARBA" id="ARBA00022576"/>
    </source>
</evidence>
<evidence type="ECO:0000313" key="13">
    <source>
        <dbReference type="EMBL" id="SMF66784.1"/>
    </source>
</evidence>
<dbReference type="Pfam" id="PF13522">
    <property type="entry name" value="GATase_6"/>
    <property type="match status" value="1"/>
</dbReference>
<dbReference type="InterPro" id="IPR029055">
    <property type="entry name" value="Ntn_hydrolases_N"/>
</dbReference>
<evidence type="ECO:0000259" key="11">
    <source>
        <dbReference type="PROSITE" id="PS51278"/>
    </source>
</evidence>
<evidence type="ECO:0000313" key="14">
    <source>
        <dbReference type="Proteomes" id="UP000192907"/>
    </source>
</evidence>
<evidence type="ECO:0000256" key="10">
    <source>
        <dbReference type="HAMAP-Rule" id="MF_00164"/>
    </source>
</evidence>
<dbReference type="GO" id="GO:0005975">
    <property type="term" value="P:carbohydrate metabolic process"/>
    <property type="evidence" value="ECO:0007669"/>
    <property type="project" value="UniProtKB-UniRule"/>
</dbReference>
<dbReference type="InterPro" id="IPR035490">
    <property type="entry name" value="GlmS/FrlB_SIS"/>
</dbReference>
<dbReference type="InterPro" id="IPR047084">
    <property type="entry name" value="GFAT_N"/>
</dbReference>
<dbReference type="InterPro" id="IPR035466">
    <property type="entry name" value="GlmS/AgaS_SIS"/>
</dbReference>
<dbReference type="InterPro" id="IPR017932">
    <property type="entry name" value="GATase_2_dom"/>
</dbReference>
<dbReference type="HAMAP" id="MF_00164">
    <property type="entry name" value="GlmS"/>
    <property type="match status" value="1"/>
</dbReference>
<dbReference type="FunFam" id="3.40.50.10490:FF:000001">
    <property type="entry name" value="Glutamine--fructose-6-phosphate aminotransferase [isomerizing]"/>
    <property type="match status" value="1"/>
</dbReference>
<evidence type="ECO:0000259" key="12">
    <source>
        <dbReference type="PROSITE" id="PS51464"/>
    </source>
</evidence>
<evidence type="ECO:0000256" key="3">
    <source>
        <dbReference type="ARBA" id="ARBA00012916"/>
    </source>
</evidence>